<dbReference type="Pfam" id="PF18961">
    <property type="entry name" value="DUF5703_N"/>
    <property type="match status" value="1"/>
</dbReference>
<dbReference type="InterPro" id="IPR043757">
    <property type="entry name" value="DUF5703_N"/>
</dbReference>
<evidence type="ECO:0000259" key="2">
    <source>
        <dbReference type="Pfam" id="PF18961"/>
    </source>
</evidence>
<proteinExistence type="predicted"/>
<feature type="signal peptide" evidence="1">
    <location>
        <begin position="1"/>
        <end position="18"/>
    </location>
</feature>
<dbReference type="InterPro" id="IPR008928">
    <property type="entry name" value="6-hairpin_glycosidase_sf"/>
</dbReference>
<keyword evidence="1" id="KW-0732">Signal</keyword>
<dbReference type="eggNOG" id="ENOG502S39Q">
    <property type="taxonomic scope" value="Eukaryota"/>
</dbReference>
<dbReference type="RefSeq" id="XP_008713308.1">
    <property type="nucleotide sequence ID" value="XM_008715086.1"/>
</dbReference>
<dbReference type="EMBL" id="KB822714">
    <property type="protein sequence ID" value="ETN44745.1"/>
    <property type="molecule type" value="Genomic_DNA"/>
</dbReference>
<keyword evidence="4" id="KW-1185">Reference proteome</keyword>
<dbReference type="HOGENOM" id="CLU_009745_0_0_1"/>
<dbReference type="AlphaFoldDB" id="W2S7Y6"/>
<feature type="chain" id="PRO_5004824369" description="DUF5703 domain-containing protein" evidence="1">
    <location>
        <begin position="19"/>
        <end position="777"/>
    </location>
</feature>
<dbReference type="GO" id="GO:0005975">
    <property type="term" value="P:carbohydrate metabolic process"/>
    <property type="evidence" value="ECO:0007669"/>
    <property type="project" value="InterPro"/>
</dbReference>
<dbReference type="InParanoid" id="W2S7Y6"/>
<reference evidence="3 4" key="1">
    <citation type="submission" date="2013-03" db="EMBL/GenBank/DDBJ databases">
        <title>The Genome Sequence of Phialophora europaea CBS 101466.</title>
        <authorList>
            <consortium name="The Broad Institute Genomics Platform"/>
            <person name="Cuomo C."/>
            <person name="de Hoog S."/>
            <person name="Gorbushina A."/>
            <person name="Walker B."/>
            <person name="Young S.K."/>
            <person name="Zeng Q."/>
            <person name="Gargeya S."/>
            <person name="Fitzgerald M."/>
            <person name="Haas B."/>
            <person name="Abouelleil A."/>
            <person name="Allen A.W."/>
            <person name="Alvarado L."/>
            <person name="Arachchi H.M."/>
            <person name="Berlin A.M."/>
            <person name="Chapman S.B."/>
            <person name="Gainer-Dewar J."/>
            <person name="Goldberg J."/>
            <person name="Griggs A."/>
            <person name="Gujja S."/>
            <person name="Hansen M."/>
            <person name="Howarth C."/>
            <person name="Imamovic A."/>
            <person name="Ireland A."/>
            <person name="Larimer J."/>
            <person name="McCowan C."/>
            <person name="Murphy C."/>
            <person name="Pearson M."/>
            <person name="Poon T.W."/>
            <person name="Priest M."/>
            <person name="Roberts A."/>
            <person name="Saif S."/>
            <person name="Shea T."/>
            <person name="Sisk P."/>
            <person name="Sykes S."/>
            <person name="Wortman J."/>
            <person name="Nusbaum C."/>
            <person name="Birren B."/>
        </authorList>
    </citation>
    <scope>NUCLEOTIDE SEQUENCE [LARGE SCALE GENOMIC DNA]</scope>
    <source>
        <strain evidence="3 4">CBS 101466</strain>
    </source>
</reference>
<dbReference type="Proteomes" id="UP000030752">
    <property type="component" value="Unassembled WGS sequence"/>
</dbReference>
<protein>
    <recommendedName>
        <fullName evidence="2">DUF5703 domain-containing protein</fullName>
    </recommendedName>
</protein>
<dbReference type="VEuPathDB" id="FungiDB:HMPREF1541_10415"/>
<dbReference type="STRING" id="1220924.W2S7Y6"/>
<evidence type="ECO:0000313" key="4">
    <source>
        <dbReference type="Proteomes" id="UP000030752"/>
    </source>
</evidence>
<dbReference type="GeneID" id="19977754"/>
<feature type="domain" description="DUF5703" evidence="2">
    <location>
        <begin position="28"/>
        <end position="311"/>
    </location>
</feature>
<name>W2S7Y6_CYPE1</name>
<sequence>MLLYVSVLLTSLINFTVASQLPTDYDVVWSSPSQSNGSASSMPLGGGDVGLNVWAENGTILFYIAKSGTFDENNSLLKLGRTRLHFQPNPFSVNEPSFEQRLVLEDGYIRFTGATGSQLVIWVDVFEPIIHVDFSSAIQVDLKASFESWRTEDRLMDLDERAQSSWQSFPNVSVYSYQDFVDFYGNGVLAYHRNREETVFDATVSQQGLEEYKGTLYNPLRGNTFGLWLAGDGLTPQNITSGQYVNTNYTSWSLSSTGPRYTFNLTISVHQNITDSQEDWQTQLETLIQAPRRYRSDTLEWWHSFWNRSHIFINADSNATGVPYQVGRNYNLFRFMLACNAYGEWPTRFNGGLFTFDPYFVDDSLPYSPDFRRWSGGTFTAQNQRLLYWPMLKSGDVDMMTPQFDFYRRVTTVNQLRGRTYYGINHTFFTEQIDNFGLPQIYQFNADTYIFNATRPEMFPMGLEFNEWLIWLQDTSLEFVQMLLDANQFYDYNIEPYMTFIESSLLWFEEFYQQQQQLRDVFRLTGTKGNESLVIYPGSGGETYKDAYNPASTVSGLRAVLTRLLQVDPPYVLGNTSRYERFLASIPAIPLRQQQNRTTIAPAVAWSRIQNVEIPQLYPVFPWAEYGLGLPNLSYAVDTYLYDTETQDFHGAEGWQQDGIWLARMGLTTMAKNITMLRLQDSKAHRFPSFWGPNFDWTPDMNHGGSSMIGLQEMLLQTYGNKSRTLRVLPAWPVDWDVDFKLHAPFETIVEGRVKDGQLVSLVVTPEERMQDVVIGQ</sequence>
<accession>W2S7Y6</accession>
<dbReference type="OrthoDB" id="269227at2759"/>
<dbReference type="SUPFAM" id="SSF48208">
    <property type="entry name" value="Six-hairpin glycosidases"/>
    <property type="match status" value="1"/>
</dbReference>
<gene>
    <name evidence="3" type="ORF">HMPREF1541_10415</name>
</gene>
<organism evidence="3 4">
    <name type="scientific">Cyphellophora europaea (strain CBS 101466)</name>
    <name type="common">Phialophora europaea</name>
    <dbReference type="NCBI Taxonomy" id="1220924"/>
    <lineage>
        <taxon>Eukaryota</taxon>
        <taxon>Fungi</taxon>
        <taxon>Dikarya</taxon>
        <taxon>Ascomycota</taxon>
        <taxon>Pezizomycotina</taxon>
        <taxon>Eurotiomycetes</taxon>
        <taxon>Chaetothyriomycetidae</taxon>
        <taxon>Chaetothyriales</taxon>
        <taxon>Cyphellophoraceae</taxon>
        <taxon>Cyphellophora</taxon>
    </lineage>
</organism>
<evidence type="ECO:0000313" key="3">
    <source>
        <dbReference type="EMBL" id="ETN44745.1"/>
    </source>
</evidence>
<evidence type="ECO:0000256" key="1">
    <source>
        <dbReference type="SAM" id="SignalP"/>
    </source>
</evidence>